<dbReference type="AlphaFoldDB" id="A0A6A5GD60"/>
<evidence type="ECO:0000256" key="2">
    <source>
        <dbReference type="SAM" id="Phobius"/>
    </source>
</evidence>
<dbReference type="GeneID" id="78776760"/>
<feature type="compositionally biased region" description="Basic and acidic residues" evidence="1">
    <location>
        <begin position="62"/>
        <end position="84"/>
    </location>
</feature>
<gene>
    <name evidence="3" type="ORF">GCK72_019216</name>
</gene>
<organism evidence="3 4">
    <name type="scientific">Caenorhabditis remanei</name>
    <name type="common">Caenorhabditis vulgaris</name>
    <dbReference type="NCBI Taxonomy" id="31234"/>
    <lineage>
        <taxon>Eukaryota</taxon>
        <taxon>Metazoa</taxon>
        <taxon>Ecdysozoa</taxon>
        <taxon>Nematoda</taxon>
        <taxon>Chromadorea</taxon>
        <taxon>Rhabditida</taxon>
        <taxon>Rhabditina</taxon>
        <taxon>Rhabditomorpha</taxon>
        <taxon>Rhabditoidea</taxon>
        <taxon>Rhabditidae</taxon>
        <taxon>Peloderinae</taxon>
        <taxon>Caenorhabditis</taxon>
    </lineage>
</organism>
<dbReference type="Proteomes" id="UP000483820">
    <property type="component" value="Chromosome V"/>
</dbReference>
<proteinExistence type="predicted"/>
<keyword evidence="2" id="KW-0812">Transmembrane</keyword>
<keyword evidence="2" id="KW-1133">Transmembrane helix</keyword>
<dbReference type="CTD" id="78776760"/>
<dbReference type="KEGG" id="crq:GCK72_019216"/>
<accession>A0A6A5GD60</accession>
<name>A0A6A5GD60_CAERE</name>
<feature type="compositionally biased region" description="Basic residues" evidence="1">
    <location>
        <begin position="27"/>
        <end position="36"/>
    </location>
</feature>
<dbReference type="RefSeq" id="XP_053581840.1">
    <property type="nucleotide sequence ID" value="XM_053732927.1"/>
</dbReference>
<feature type="transmembrane region" description="Helical" evidence="2">
    <location>
        <begin position="6"/>
        <end position="24"/>
    </location>
</feature>
<comment type="caution">
    <text evidence="3">The sequence shown here is derived from an EMBL/GenBank/DDBJ whole genome shotgun (WGS) entry which is preliminary data.</text>
</comment>
<protein>
    <submittedName>
        <fullName evidence="3">Uncharacterized protein</fullName>
    </submittedName>
</protein>
<evidence type="ECO:0000256" key="1">
    <source>
        <dbReference type="SAM" id="MobiDB-lite"/>
    </source>
</evidence>
<keyword evidence="2" id="KW-0472">Membrane</keyword>
<evidence type="ECO:0000313" key="3">
    <source>
        <dbReference type="EMBL" id="KAF1752661.1"/>
    </source>
</evidence>
<sequence>MYQIVLLFKIFIALLTIFPIIITCKSKSKKKLKAKKSVPNTATPKTSGTARNEDTSVPPKTVTDDPTVKTKPTSKIEKLEEKKPEIRRHRSDISINTGFEIDKGNKSPSSSVIV</sequence>
<dbReference type="EMBL" id="WUAV01000005">
    <property type="protein sequence ID" value="KAF1752661.1"/>
    <property type="molecule type" value="Genomic_DNA"/>
</dbReference>
<feature type="region of interest" description="Disordered" evidence="1">
    <location>
        <begin position="27"/>
        <end position="114"/>
    </location>
</feature>
<evidence type="ECO:0000313" key="4">
    <source>
        <dbReference type="Proteomes" id="UP000483820"/>
    </source>
</evidence>
<feature type="compositionally biased region" description="Polar residues" evidence="1">
    <location>
        <begin position="38"/>
        <end position="50"/>
    </location>
</feature>
<reference evidence="3 4" key="1">
    <citation type="submission" date="2019-12" db="EMBL/GenBank/DDBJ databases">
        <title>Chromosome-level assembly of the Caenorhabditis remanei genome.</title>
        <authorList>
            <person name="Teterina A.A."/>
            <person name="Willis J.H."/>
            <person name="Phillips P.C."/>
        </authorList>
    </citation>
    <scope>NUCLEOTIDE SEQUENCE [LARGE SCALE GENOMIC DNA]</scope>
    <source>
        <strain evidence="3 4">PX506</strain>
        <tissue evidence="3">Whole organism</tissue>
    </source>
</reference>